<evidence type="ECO:0000313" key="5">
    <source>
        <dbReference type="EMBL" id="WMN17258.1"/>
    </source>
</evidence>
<dbReference type="InterPro" id="IPR007474">
    <property type="entry name" value="ApaG_domain"/>
</dbReference>
<accession>A0A7X1U750</accession>
<proteinExistence type="inferred from homology"/>
<dbReference type="Proteomes" id="UP000486534">
    <property type="component" value="Unassembled WGS sequence"/>
</dbReference>
<protein>
    <recommendedName>
        <fullName evidence="1 2">Protein ApaG</fullName>
    </recommendedName>
</protein>
<reference evidence="5 7" key="2">
    <citation type="journal article" date="2023" name="Access Microbiol">
        <title>The genome of a steinernematid-associated Pseudomonas piscis bacterium encodes the biosynthesis of insect toxins.</title>
        <authorList>
            <person name="Awori R.M."/>
            <person name="Hendre P."/>
            <person name="Amugune N.O."/>
        </authorList>
    </citation>
    <scope>NUCLEOTIDE SEQUENCE [LARGE SCALE GENOMIC DNA]</scope>
    <source>
        <strain evidence="5 7">75</strain>
    </source>
</reference>
<name>U6ZY92_9PSED</name>
<dbReference type="RefSeq" id="WP_022641425.1">
    <property type="nucleotide sequence ID" value="NZ_AVOY01000107.1"/>
</dbReference>
<evidence type="ECO:0000256" key="1">
    <source>
        <dbReference type="ARBA" id="ARBA00017693"/>
    </source>
</evidence>
<dbReference type="Proteomes" id="UP001237292">
    <property type="component" value="Chromosome"/>
</dbReference>
<dbReference type="Gene3D" id="2.60.40.1470">
    <property type="entry name" value="ApaG domain"/>
    <property type="match status" value="1"/>
</dbReference>
<sequence>MSDPRYQIDVSVVTRFLADQSQPEHNRFAFAYTITVQNNGLLPAKLLSRHWVITDGDGHVEEVRGAGVVGQQPLIAVGKSHTYSSGTVMTTQVGNMQGSYQMLAEDGKQFDAIIAPFRLAVPGALH</sequence>
<evidence type="ECO:0000313" key="4">
    <source>
        <dbReference type="EMBL" id="MQA57302.1"/>
    </source>
</evidence>
<dbReference type="GO" id="GO:0070987">
    <property type="term" value="P:error-free translesion synthesis"/>
    <property type="evidence" value="ECO:0007669"/>
    <property type="project" value="TreeGrafter"/>
</dbReference>
<evidence type="ECO:0000256" key="2">
    <source>
        <dbReference type="HAMAP-Rule" id="MF_00791"/>
    </source>
</evidence>
<evidence type="ECO:0000259" key="3">
    <source>
        <dbReference type="PROSITE" id="PS51087"/>
    </source>
</evidence>
<accession>U6ZY92</accession>
<keyword evidence="7" id="KW-1185">Reference proteome</keyword>
<dbReference type="SUPFAM" id="SSF110069">
    <property type="entry name" value="ApaG-like"/>
    <property type="match status" value="1"/>
</dbReference>
<reference evidence="4 6" key="1">
    <citation type="submission" date="2019-10" db="EMBL/GenBank/DDBJ databases">
        <title>Pseudomonas dajingensis sp. nov., isolated from the profound head ulcers of farmed Murray cod (Maccullochella peelii peelii).</title>
        <authorList>
            <person name="Liu Y."/>
        </authorList>
    </citation>
    <scope>NUCLEOTIDE SEQUENCE [LARGE SCALE GENOMIC DNA]</scope>
    <source>
        <strain evidence="4 6">MC042</strain>
    </source>
</reference>
<gene>
    <name evidence="2 4" type="primary">apaG</name>
    <name evidence="4" type="ORF">GDH07_28660</name>
    <name evidence="5" type="ORF">QL104_28600</name>
</gene>
<dbReference type="HAMAP" id="MF_00791">
    <property type="entry name" value="ApaG"/>
    <property type="match status" value="1"/>
</dbReference>
<evidence type="ECO:0000313" key="7">
    <source>
        <dbReference type="Proteomes" id="UP001237292"/>
    </source>
</evidence>
<feature type="domain" description="ApaG" evidence="3">
    <location>
        <begin position="2"/>
        <end position="126"/>
    </location>
</feature>
<dbReference type="InterPro" id="IPR036767">
    <property type="entry name" value="ApaG_sf"/>
</dbReference>
<dbReference type="EMBL" id="CP133164">
    <property type="protein sequence ID" value="WMN17258.1"/>
    <property type="molecule type" value="Genomic_DNA"/>
</dbReference>
<dbReference type="PANTHER" id="PTHR14289:SF16">
    <property type="entry name" value="POLYMERASE DELTA-INTERACTING PROTEIN 2"/>
    <property type="match status" value="1"/>
</dbReference>
<dbReference type="PANTHER" id="PTHR14289">
    <property type="entry name" value="F-BOX ONLY PROTEIN 3"/>
    <property type="match status" value="1"/>
</dbReference>
<organism evidence="4 6">
    <name type="scientific">Pseudomonas piscis</name>
    <dbReference type="NCBI Taxonomy" id="2614538"/>
    <lineage>
        <taxon>Bacteria</taxon>
        <taxon>Pseudomonadati</taxon>
        <taxon>Pseudomonadota</taxon>
        <taxon>Gammaproteobacteria</taxon>
        <taxon>Pseudomonadales</taxon>
        <taxon>Pseudomonadaceae</taxon>
        <taxon>Pseudomonas</taxon>
    </lineage>
</organism>
<evidence type="ECO:0000313" key="6">
    <source>
        <dbReference type="Proteomes" id="UP000486534"/>
    </source>
</evidence>
<dbReference type="AlphaFoldDB" id="U6ZY92"/>
<dbReference type="PROSITE" id="PS51087">
    <property type="entry name" value="APAG"/>
    <property type="match status" value="1"/>
</dbReference>
<dbReference type="NCBIfam" id="NF003967">
    <property type="entry name" value="PRK05461.1"/>
    <property type="match status" value="1"/>
</dbReference>
<dbReference type="Pfam" id="PF04379">
    <property type="entry name" value="DUF525"/>
    <property type="match status" value="1"/>
</dbReference>
<dbReference type="InterPro" id="IPR023065">
    <property type="entry name" value="Uncharacterised_ApaG"/>
</dbReference>
<dbReference type="EMBL" id="WHUV01000006">
    <property type="protein sequence ID" value="MQA57302.1"/>
    <property type="molecule type" value="Genomic_DNA"/>
</dbReference>